<protein>
    <submittedName>
        <fullName evidence="2">476_t:CDS:1</fullName>
    </submittedName>
</protein>
<dbReference type="AlphaFoldDB" id="A0A9N9ELT3"/>
<reference evidence="2" key="1">
    <citation type="submission" date="2021-06" db="EMBL/GenBank/DDBJ databases">
        <authorList>
            <person name="Kallberg Y."/>
            <person name="Tangrot J."/>
            <person name="Rosling A."/>
        </authorList>
    </citation>
    <scope>NUCLEOTIDE SEQUENCE</scope>
    <source>
        <strain evidence="2">87-6 pot B 2015</strain>
    </source>
</reference>
<name>A0A9N9ELT3_FUNMO</name>
<keyword evidence="3" id="KW-1185">Reference proteome</keyword>
<comment type="caution">
    <text evidence="2">The sequence shown here is derived from an EMBL/GenBank/DDBJ whole genome shotgun (WGS) entry which is preliminary data.</text>
</comment>
<evidence type="ECO:0000313" key="2">
    <source>
        <dbReference type="EMBL" id="CAG8683286.1"/>
    </source>
</evidence>
<dbReference type="Proteomes" id="UP000789375">
    <property type="component" value="Unassembled WGS sequence"/>
</dbReference>
<feature type="non-terminal residue" evidence="2">
    <location>
        <position position="953"/>
    </location>
</feature>
<gene>
    <name evidence="2" type="ORF">FMOSSE_LOCUS13000</name>
</gene>
<feature type="transmembrane region" description="Helical" evidence="1">
    <location>
        <begin position="96"/>
        <end position="115"/>
    </location>
</feature>
<keyword evidence="1" id="KW-1133">Transmembrane helix</keyword>
<keyword evidence="1" id="KW-0812">Transmembrane</keyword>
<dbReference type="EMBL" id="CAJVPP010006969">
    <property type="protein sequence ID" value="CAG8683286.1"/>
    <property type="molecule type" value="Genomic_DNA"/>
</dbReference>
<dbReference type="InterPro" id="IPR036322">
    <property type="entry name" value="WD40_repeat_dom_sf"/>
</dbReference>
<organism evidence="2 3">
    <name type="scientific">Funneliformis mosseae</name>
    <name type="common">Endomycorrhizal fungus</name>
    <name type="synonym">Glomus mosseae</name>
    <dbReference type="NCBI Taxonomy" id="27381"/>
    <lineage>
        <taxon>Eukaryota</taxon>
        <taxon>Fungi</taxon>
        <taxon>Fungi incertae sedis</taxon>
        <taxon>Mucoromycota</taxon>
        <taxon>Glomeromycotina</taxon>
        <taxon>Glomeromycetes</taxon>
        <taxon>Glomerales</taxon>
        <taxon>Glomeraceae</taxon>
        <taxon>Funneliformis</taxon>
    </lineage>
</organism>
<evidence type="ECO:0000313" key="3">
    <source>
        <dbReference type="Proteomes" id="UP000789375"/>
    </source>
</evidence>
<evidence type="ECO:0000256" key="1">
    <source>
        <dbReference type="SAM" id="Phobius"/>
    </source>
</evidence>
<keyword evidence="1" id="KW-0472">Membrane</keyword>
<accession>A0A9N9ELT3</accession>
<proteinExistence type="predicted"/>
<dbReference type="SUPFAM" id="SSF50978">
    <property type="entry name" value="WD40 repeat-like"/>
    <property type="match status" value="1"/>
</dbReference>
<sequence length="953" mass="110172">MNKKKWPNRYEVEDLMRIVISKIDNSDIDRPTLPCKIIEITENDQYVLGSKFGIINVYYPPREIKPLGTIHFPELNNLPSNKISVRETDAYKALDLSQVLFAIVNVTVIAINVVVKRLEKIVEAGVMVVVHDKTNQDSIYAPSRDLYDTSSTYLAISSNGDLAATFNSETYEIIIYNVKELEPNVNNFESHEIIKDVNYPKFPITRYCSKTKIDDKNVSFSLAISNYVKIGKDLVVFVAVSSFCDERIKIIGEDKDDESEKIFDPEKGDSNPAGTFVYSTMLKERIGTTVDKRGGVIRFLNNNSTDQSKGFTNLIVMNASGITKSFINHQTLLFNDRSIDKRFLIAEEYELPTNLQIKIDQIYHSLNYTSFLNSIVEQNYLFVEDYKYQLLEMYDLQSMDLELKFEISLLKKAKNSIFSISKHGHLLAYCNDGTNCITIHLMENGLKVAKKEFTTVNKILSISFIDDDERLLFVTEEASEYDENRKIGFTLTINIWDLFTFKNDVRKFVDKSDIFSSLQKFNNHSIACSNGIILAPLQDEVIYSVLELSDIKRNLKSSNNISQDLRPITINQDGQQFDTNKQKRGLVVKDKEPWVHHKQYNRISSYLNDEKTIQLIIEKTTVQIWRKRGHDSKHKSDLEYIWVNPSNQMIEVTSLKIGKSELSLNLSWIVDSNDEKKKITEHIHWPNEAHVLKDSCVAIKYLNKRSDKIVGPTNLRYKELVAGTEKLIKKCIRQDPDLWSLSEVRYGIMAIIIRSKHISLLHWILFGYKEAGGNKHDKTRVDRYLHIPSQYKWPMEKKKSDLKLAIEQSSGENRMDKIIVAMLLEYYSNNAEKDTGWMFTLTKALPLLNNSNFESYLKELFYKPCFGSKVELIDSKFINQSKLKKGYKSEICSLNVRPRILLKQKKSTLWDTFKSMNLKRRLTEEEVTQVTTVRVVPLPDFTIYPTKSIDRTH</sequence>